<dbReference type="EMBL" id="JADCNM010000005">
    <property type="protein sequence ID" value="KAG0483667.1"/>
    <property type="molecule type" value="Genomic_DNA"/>
</dbReference>
<accession>A0A835V340</accession>
<gene>
    <name evidence="1" type="ORF">HPP92_011751</name>
</gene>
<evidence type="ECO:0000313" key="1">
    <source>
        <dbReference type="EMBL" id="KAG0483667.1"/>
    </source>
</evidence>
<dbReference type="AlphaFoldDB" id="A0A835V340"/>
<name>A0A835V340_VANPL</name>
<evidence type="ECO:0000313" key="2">
    <source>
        <dbReference type="Proteomes" id="UP000639772"/>
    </source>
</evidence>
<organism evidence="1 2">
    <name type="scientific">Vanilla planifolia</name>
    <name type="common">Vanilla</name>
    <dbReference type="NCBI Taxonomy" id="51239"/>
    <lineage>
        <taxon>Eukaryota</taxon>
        <taxon>Viridiplantae</taxon>
        <taxon>Streptophyta</taxon>
        <taxon>Embryophyta</taxon>
        <taxon>Tracheophyta</taxon>
        <taxon>Spermatophyta</taxon>
        <taxon>Magnoliopsida</taxon>
        <taxon>Liliopsida</taxon>
        <taxon>Asparagales</taxon>
        <taxon>Orchidaceae</taxon>
        <taxon>Vanilloideae</taxon>
        <taxon>Vanilleae</taxon>
        <taxon>Vanilla</taxon>
    </lineage>
</organism>
<proteinExistence type="predicted"/>
<comment type="caution">
    <text evidence="1">The sequence shown here is derived from an EMBL/GenBank/DDBJ whole genome shotgun (WGS) entry which is preliminary data.</text>
</comment>
<reference evidence="1 2" key="1">
    <citation type="journal article" date="2020" name="Nat. Food">
        <title>A phased Vanilla planifolia genome enables genetic improvement of flavour and production.</title>
        <authorList>
            <person name="Hasing T."/>
            <person name="Tang H."/>
            <person name="Brym M."/>
            <person name="Khazi F."/>
            <person name="Huang T."/>
            <person name="Chambers A.H."/>
        </authorList>
    </citation>
    <scope>NUCLEOTIDE SEQUENCE [LARGE SCALE GENOMIC DNA]</scope>
    <source>
        <tissue evidence="1">Leaf</tissue>
    </source>
</reference>
<protein>
    <submittedName>
        <fullName evidence="1">Uncharacterized protein</fullName>
    </submittedName>
</protein>
<sequence length="92" mass="10088">MQGFATTSATQPAKAYITNIASNAHSGSKVPMKSKGRNSIEKDVGYHSRHATKIQDLLMYNRTLKVNNFMNECGDSPPRVNSTIMDMSALPN</sequence>
<dbReference type="Proteomes" id="UP000639772">
    <property type="component" value="Unassembled WGS sequence"/>
</dbReference>